<feature type="non-terminal residue" evidence="1">
    <location>
        <position position="1"/>
    </location>
</feature>
<comment type="caution">
    <text evidence="1">The sequence shown here is derived from an EMBL/GenBank/DDBJ whole genome shotgun (WGS) entry which is preliminary data.</text>
</comment>
<sequence length="316" mass="33482">ASVVLDNSNNTQWTGEISIGTPARNFTAMFDTGSSDLVIPTGAGCSNCYQSVSYDPKSSSTSHALGKSFSLNYGSGAVSGMQYEDSVSVADVTATGQTLLAANHTAANFFKNMNALVGLGFASTTSAGVKSLVQNMIDQKTLSKAVFGFKLADGGSELTFGGTNGNLYKGSPTYTSVQSGTRWQIPFEKMTLWDRTLQPNVTTAVIDSGTTLILADEASVEAFYSTVYGSQKMSNGMWSVNCYNIPQVNVTFSGKQISIPSDVFTLGQIAAQSDQCLGGVQPASGLTFWVMGDILMRNAYTIFDAAQRRIGFADLK</sequence>
<accession>A0ACB8QC10</accession>
<dbReference type="Proteomes" id="UP000814128">
    <property type="component" value="Unassembled WGS sequence"/>
</dbReference>
<evidence type="ECO:0000313" key="2">
    <source>
        <dbReference type="Proteomes" id="UP000814128"/>
    </source>
</evidence>
<reference evidence="1" key="2">
    <citation type="journal article" date="2022" name="New Phytol.">
        <title>Evolutionary transition to the ectomycorrhizal habit in the genomes of a hyperdiverse lineage of mushroom-forming fungi.</title>
        <authorList>
            <person name="Looney B."/>
            <person name="Miyauchi S."/>
            <person name="Morin E."/>
            <person name="Drula E."/>
            <person name="Courty P.E."/>
            <person name="Kohler A."/>
            <person name="Kuo A."/>
            <person name="LaButti K."/>
            <person name="Pangilinan J."/>
            <person name="Lipzen A."/>
            <person name="Riley R."/>
            <person name="Andreopoulos W."/>
            <person name="He G."/>
            <person name="Johnson J."/>
            <person name="Nolan M."/>
            <person name="Tritt A."/>
            <person name="Barry K.W."/>
            <person name="Grigoriev I.V."/>
            <person name="Nagy L.G."/>
            <person name="Hibbett D."/>
            <person name="Henrissat B."/>
            <person name="Matheny P.B."/>
            <person name="Labbe J."/>
            <person name="Martin F.M."/>
        </authorList>
    </citation>
    <scope>NUCLEOTIDE SEQUENCE</scope>
    <source>
        <strain evidence="1">EC-137</strain>
    </source>
</reference>
<protein>
    <submittedName>
        <fullName evidence="1">Aspartic peptidase domain-containing protein</fullName>
    </submittedName>
</protein>
<name>A0ACB8QC10_9AGAM</name>
<dbReference type="EMBL" id="MU273693">
    <property type="protein sequence ID" value="KAI0029182.1"/>
    <property type="molecule type" value="Genomic_DNA"/>
</dbReference>
<organism evidence="1 2">
    <name type="scientific">Vararia minispora EC-137</name>
    <dbReference type="NCBI Taxonomy" id="1314806"/>
    <lineage>
        <taxon>Eukaryota</taxon>
        <taxon>Fungi</taxon>
        <taxon>Dikarya</taxon>
        <taxon>Basidiomycota</taxon>
        <taxon>Agaricomycotina</taxon>
        <taxon>Agaricomycetes</taxon>
        <taxon>Russulales</taxon>
        <taxon>Lachnocladiaceae</taxon>
        <taxon>Vararia</taxon>
    </lineage>
</organism>
<keyword evidence="2" id="KW-1185">Reference proteome</keyword>
<proteinExistence type="predicted"/>
<gene>
    <name evidence="1" type="ORF">K488DRAFT_56979</name>
</gene>
<evidence type="ECO:0000313" key="1">
    <source>
        <dbReference type="EMBL" id="KAI0029182.1"/>
    </source>
</evidence>
<reference evidence="1" key="1">
    <citation type="submission" date="2021-02" db="EMBL/GenBank/DDBJ databases">
        <authorList>
            <consortium name="DOE Joint Genome Institute"/>
            <person name="Ahrendt S."/>
            <person name="Looney B.P."/>
            <person name="Miyauchi S."/>
            <person name="Morin E."/>
            <person name="Drula E."/>
            <person name="Courty P.E."/>
            <person name="Chicoki N."/>
            <person name="Fauchery L."/>
            <person name="Kohler A."/>
            <person name="Kuo A."/>
            <person name="Labutti K."/>
            <person name="Pangilinan J."/>
            <person name="Lipzen A."/>
            <person name="Riley R."/>
            <person name="Andreopoulos W."/>
            <person name="He G."/>
            <person name="Johnson J."/>
            <person name="Barry K.W."/>
            <person name="Grigoriev I.V."/>
            <person name="Nagy L."/>
            <person name="Hibbett D."/>
            <person name="Henrissat B."/>
            <person name="Matheny P.B."/>
            <person name="Labbe J."/>
            <person name="Martin F."/>
        </authorList>
    </citation>
    <scope>NUCLEOTIDE SEQUENCE</scope>
    <source>
        <strain evidence="1">EC-137</strain>
    </source>
</reference>